<feature type="region of interest" description="Disordered" evidence="1">
    <location>
        <begin position="1"/>
        <end position="102"/>
    </location>
</feature>
<gene>
    <name evidence="2" type="ORF">AGLY_007246</name>
</gene>
<accession>A0A6G0TQ95</accession>
<keyword evidence="3" id="KW-1185">Reference proteome</keyword>
<comment type="caution">
    <text evidence="2">The sequence shown here is derived from an EMBL/GenBank/DDBJ whole genome shotgun (WGS) entry which is preliminary data.</text>
</comment>
<evidence type="ECO:0000313" key="2">
    <source>
        <dbReference type="EMBL" id="KAE9536457.1"/>
    </source>
</evidence>
<evidence type="ECO:0000313" key="3">
    <source>
        <dbReference type="Proteomes" id="UP000475862"/>
    </source>
</evidence>
<feature type="compositionally biased region" description="Low complexity" evidence="1">
    <location>
        <begin position="1"/>
        <end position="12"/>
    </location>
</feature>
<dbReference type="AlphaFoldDB" id="A0A6G0TQ95"/>
<reference evidence="2 3" key="1">
    <citation type="submission" date="2019-08" db="EMBL/GenBank/DDBJ databases">
        <title>The genome of the soybean aphid Biotype 1, its phylome, world population structure and adaptation to the North American continent.</title>
        <authorList>
            <person name="Giordano R."/>
            <person name="Donthu R.K."/>
            <person name="Hernandez A.G."/>
            <person name="Wright C.L."/>
            <person name="Zimin A.V."/>
        </authorList>
    </citation>
    <scope>NUCLEOTIDE SEQUENCE [LARGE SCALE GENOMIC DNA]</scope>
    <source>
        <tissue evidence="2">Whole aphids</tissue>
    </source>
</reference>
<dbReference type="OrthoDB" id="10511858at2759"/>
<dbReference type="Proteomes" id="UP000475862">
    <property type="component" value="Unassembled WGS sequence"/>
</dbReference>
<dbReference type="EMBL" id="VYZN01000023">
    <property type="protein sequence ID" value="KAE9536457.1"/>
    <property type="molecule type" value="Genomic_DNA"/>
</dbReference>
<evidence type="ECO:0000256" key="1">
    <source>
        <dbReference type="SAM" id="MobiDB-lite"/>
    </source>
</evidence>
<protein>
    <submittedName>
        <fullName evidence="2">Uncharacterized protein</fullName>
    </submittedName>
</protein>
<sequence>MATGSGSAAATSYYNSDDHHHHHHQQQQQQQQQQQHNSSSSHHLQHHHNQYNVLHGQQQQQPPHHLHHQQRYQHSYSHNFEPPPPSVRHRTTTPPPNAVHRHPYWDTVVPPLPPSLYQRNAGGFNSAPYHHRSYHVSITYYNVYKVYCPFDIIRVLGPIYLIASILYTADLKTLKPTARAVSGHCGAIKS</sequence>
<proteinExistence type="predicted"/>
<feature type="compositionally biased region" description="Low complexity" evidence="1">
    <location>
        <begin position="54"/>
        <end position="63"/>
    </location>
</feature>
<feature type="compositionally biased region" description="Low complexity" evidence="1">
    <location>
        <begin position="26"/>
        <end position="42"/>
    </location>
</feature>
<name>A0A6G0TQ95_APHGL</name>
<organism evidence="2 3">
    <name type="scientific">Aphis glycines</name>
    <name type="common">Soybean aphid</name>
    <dbReference type="NCBI Taxonomy" id="307491"/>
    <lineage>
        <taxon>Eukaryota</taxon>
        <taxon>Metazoa</taxon>
        <taxon>Ecdysozoa</taxon>
        <taxon>Arthropoda</taxon>
        <taxon>Hexapoda</taxon>
        <taxon>Insecta</taxon>
        <taxon>Pterygota</taxon>
        <taxon>Neoptera</taxon>
        <taxon>Paraneoptera</taxon>
        <taxon>Hemiptera</taxon>
        <taxon>Sternorrhyncha</taxon>
        <taxon>Aphidomorpha</taxon>
        <taxon>Aphidoidea</taxon>
        <taxon>Aphididae</taxon>
        <taxon>Aphidini</taxon>
        <taxon>Aphis</taxon>
        <taxon>Aphis</taxon>
    </lineage>
</organism>